<evidence type="ECO:0000313" key="5">
    <source>
        <dbReference type="Proteomes" id="UP000553343"/>
    </source>
</evidence>
<dbReference type="Pfam" id="PF00582">
    <property type="entry name" value="Usp"/>
    <property type="match status" value="1"/>
</dbReference>
<evidence type="ECO:0000313" key="4">
    <source>
        <dbReference type="EMBL" id="NWH04170.1"/>
    </source>
</evidence>
<dbReference type="AlphaFoldDB" id="A0A850SVR7"/>
<dbReference type="Gene3D" id="3.40.50.620">
    <property type="entry name" value="HUPs"/>
    <property type="match status" value="1"/>
</dbReference>
<name>A0A850SVR7_9BACT</name>
<dbReference type="InterPro" id="IPR014729">
    <property type="entry name" value="Rossmann-like_a/b/a_fold"/>
</dbReference>
<keyword evidence="5" id="KW-1185">Reference proteome</keyword>
<dbReference type="EMBL" id="JACADJ010000008">
    <property type="protein sequence ID" value="NWH04170.1"/>
    <property type="molecule type" value="Genomic_DNA"/>
</dbReference>
<sequence>MRDIKRILTPIDFSDNTDTIVSTAACIAGKFSASLDFIFVVQKFEDYSTFFTPPTNLSDMRDDLLNVAKERMDIFIESHKEKLNALGVSDINGKVISGDIAEEIINYADWANVQLIIMGTHGYKGFNRLVFGSVAEKVLKTACCPVITVKPYNV</sequence>
<evidence type="ECO:0000256" key="2">
    <source>
        <dbReference type="PIRNR" id="PIRNR006276"/>
    </source>
</evidence>
<reference evidence="4 5" key="1">
    <citation type="submission" date="2020-06" db="EMBL/GenBank/DDBJ databases">
        <title>High-quality draft genome of sulfate reducer Desulfobacter latus type strain AcrS2 isolated from marine sediment.</title>
        <authorList>
            <person name="Hoppe M."/>
            <person name="Larsen C.K."/>
            <person name="Marshall I.P.G."/>
            <person name="Schramm A."/>
            <person name="Marietou A.G."/>
        </authorList>
    </citation>
    <scope>NUCLEOTIDE SEQUENCE [LARGE SCALE GENOMIC DNA]</scope>
    <source>
        <strain evidence="4 5">AcRS2</strain>
    </source>
</reference>
<comment type="similarity">
    <text evidence="1 2">Belongs to the universal stress protein A family.</text>
</comment>
<dbReference type="GO" id="GO:0005737">
    <property type="term" value="C:cytoplasm"/>
    <property type="evidence" value="ECO:0007669"/>
    <property type="project" value="UniProtKB-SubCell"/>
</dbReference>
<dbReference type="InterPro" id="IPR006015">
    <property type="entry name" value="Universal_stress_UspA"/>
</dbReference>
<comment type="caution">
    <text evidence="4">The sequence shown here is derived from an EMBL/GenBank/DDBJ whole genome shotgun (WGS) entry which is preliminary data.</text>
</comment>
<dbReference type="PIRSF" id="PIRSF006276">
    <property type="entry name" value="UspA"/>
    <property type="match status" value="1"/>
</dbReference>
<dbReference type="PRINTS" id="PR01438">
    <property type="entry name" value="UNVRSLSTRESS"/>
</dbReference>
<dbReference type="PANTHER" id="PTHR46268">
    <property type="entry name" value="STRESS RESPONSE PROTEIN NHAX"/>
    <property type="match status" value="1"/>
</dbReference>
<feature type="domain" description="UspA" evidence="3">
    <location>
        <begin position="4"/>
        <end position="150"/>
    </location>
</feature>
<evidence type="ECO:0000256" key="1">
    <source>
        <dbReference type="ARBA" id="ARBA00008791"/>
    </source>
</evidence>
<accession>A0A850SVR7</accession>
<protein>
    <recommendedName>
        <fullName evidence="2">Universal stress protein</fullName>
    </recommendedName>
</protein>
<evidence type="ECO:0000259" key="3">
    <source>
        <dbReference type="Pfam" id="PF00582"/>
    </source>
</evidence>
<proteinExistence type="inferred from homology"/>
<organism evidence="4 5">
    <name type="scientific">Desulfobacter latus</name>
    <dbReference type="NCBI Taxonomy" id="2292"/>
    <lineage>
        <taxon>Bacteria</taxon>
        <taxon>Pseudomonadati</taxon>
        <taxon>Thermodesulfobacteriota</taxon>
        <taxon>Desulfobacteria</taxon>
        <taxon>Desulfobacterales</taxon>
        <taxon>Desulfobacteraceae</taxon>
        <taxon>Desulfobacter</taxon>
    </lineage>
</organism>
<keyword evidence="2" id="KW-0963">Cytoplasm</keyword>
<dbReference type="Proteomes" id="UP000553343">
    <property type="component" value="Unassembled WGS sequence"/>
</dbReference>
<dbReference type="PANTHER" id="PTHR46268:SF6">
    <property type="entry name" value="UNIVERSAL STRESS PROTEIN UP12"/>
    <property type="match status" value="1"/>
</dbReference>
<dbReference type="SUPFAM" id="SSF52402">
    <property type="entry name" value="Adenine nucleotide alpha hydrolases-like"/>
    <property type="match status" value="1"/>
</dbReference>
<gene>
    <name evidence="4" type="ORF">HXW94_04050</name>
</gene>
<comment type="subcellular location">
    <subcellularLocation>
        <location evidence="2">Cytoplasm</location>
    </subcellularLocation>
</comment>
<dbReference type="RefSeq" id="WP_178365626.1">
    <property type="nucleotide sequence ID" value="NZ_JACADJ010000008.1"/>
</dbReference>
<dbReference type="CDD" id="cd00293">
    <property type="entry name" value="USP-like"/>
    <property type="match status" value="1"/>
</dbReference>
<dbReference type="InterPro" id="IPR006016">
    <property type="entry name" value="UspA"/>
</dbReference>